<dbReference type="InterPro" id="IPR011004">
    <property type="entry name" value="Trimer_LpxA-like_sf"/>
</dbReference>
<proteinExistence type="inferred from homology"/>
<evidence type="ECO:0000256" key="7">
    <source>
        <dbReference type="ARBA" id="ARBA00047633"/>
    </source>
</evidence>
<name>A0A178MA22_9PROT</name>
<organism evidence="8 9">
    <name type="scientific">Magnetospirillum moscoviense</name>
    <dbReference type="NCBI Taxonomy" id="1437059"/>
    <lineage>
        <taxon>Bacteria</taxon>
        <taxon>Pseudomonadati</taxon>
        <taxon>Pseudomonadota</taxon>
        <taxon>Alphaproteobacteria</taxon>
        <taxon>Rhodospirillales</taxon>
        <taxon>Rhodospirillaceae</taxon>
        <taxon>Magnetospirillum</taxon>
    </lineage>
</organism>
<sequence>MTEEKRLQWIRSACDWSDFSEAPEIVYSSPDRIVYIENNVSADQHVSFFQSGSAIYFGRYSSMLGGGMISPMLTVGRHCSISQNVVLGGGRHPMEHLSTGLLPGQSTESDYYAEANQHFADNDISAFTRIGCDVWIGANAMVLRGRKVGTGAVIGGGAVVAHDVPPYAVVVGNPARIIRYRFPEAIIESLLKTRWWTLPEHVIATLPHTNVELCAELLEDIRAEWDETARPA</sequence>
<dbReference type="Pfam" id="PF00132">
    <property type="entry name" value="Hexapep"/>
    <property type="match status" value="1"/>
</dbReference>
<dbReference type="Gene3D" id="2.160.10.10">
    <property type="entry name" value="Hexapeptide repeat proteins"/>
    <property type="match status" value="1"/>
</dbReference>
<evidence type="ECO:0000313" key="9">
    <source>
        <dbReference type="Proteomes" id="UP000078543"/>
    </source>
</evidence>
<dbReference type="EMBL" id="LWQU01000185">
    <property type="protein sequence ID" value="OAN45366.1"/>
    <property type="molecule type" value="Genomic_DNA"/>
</dbReference>
<dbReference type="STRING" id="1437059.A6A05_04400"/>
<dbReference type="RefSeq" id="WP_068504151.1">
    <property type="nucleotide sequence ID" value="NZ_LWQU01000185.1"/>
</dbReference>
<evidence type="ECO:0000256" key="6">
    <source>
        <dbReference type="ARBA" id="ARBA00023315"/>
    </source>
</evidence>
<evidence type="ECO:0000313" key="8">
    <source>
        <dbReference type="EMBL" id="OAN45366.1"/>
    </source>
</evidence>
<dbReference type="EC" id="2.3.1.28" evidence="2"/>
<keyword evidence="9" id="KW-1185">Reference proteome</keyword>
<dbReference type="AlphaFoldDB" id="A0A178MA22"/>
<dbReference type="GO" id="GO:0046677">
    <property type="term" value="P:response to antibiotic"/>
    <property type="evidence" value="ECO:0007669"/>
    <property type="project" value="UniProtKB-KW"/>
</dbReference>
<dbReference type="CDD" id="cd03349">
    <property type="entry name" value="LbH_XAT"/>
    <property type="match status" value="1"/>
</dbReference>
<comment type="similarity">
    <text evidence="1">Belongs to the transferase hexapeptide repeat family.</text>
</comment>
<dbReference type="InterPro" id="IPR001451">
    <property type="entry name" value="Hexapep"/>
</dbReference>
<dbReference type="SUPFAM" id="SSF51161">
    <property type="entry name" value="Trimeric LpxA-like enzymes"/>
    <property type="match status" value="1"/>
</dbReference>
<evidence type="ECO:0000256" key="2">
    <source>
        <dbReference type="ARBA" id="ARBA00013235"/>
    </source>
</evidence>
<accession>A0A178MA22</accession>
<gene>
    <name evidence="8" type="ORF">A6A05_04400</name>
</gene>
<reference evidence="8 9" key="1">
    <citation type="submission" date="2016-04" db="EMBL/GenBank/DDBJ databases">
        <title>Draft genome sequence of freshwater magnetotactic bacteria Magnetospirillum marisnigri SP-1 and Magnetospirillum moscoviense BB-1.</title>
        <authorList>
            <person name="Koziaeva V."/>
            <person name="Dziuba M.V."/>
            <person name="Ivanov T.M."/>
            <person name="Kuznetsov B."/>
            <person name="Grouzdev D.S."/>
        </authorList>
    </citation>
    <scope>NUCLEOTIDE SEQUENCE [LARGE SCALE GENOMIC DNA]</scope>
    <source>
        <strain evidence="8 9">BB-1</strain>
    </source>
</reference>
<keyword evidence="6" id="KW-0012">Acyltransferase</keyword>
<dbReference type="Proteomes" id="UP000078543">
    <property type="component" value="Unassembled WGS sequence"/>
</dbReference>
<keyword evidence="5" id="KW-0046">Antibiotic resistance</keyword>
<evidence type="ECO:0000256" key="1">
    <source>
        <dbReference type="ARBA" id="ARBA00007274"/>
    </source>
</evidence>
<evidence type="ECO:0000256" key="3">
    <source>
        <dbReference type="ARBA" id="ARBA00020291"/>
    </source>
</evidence>
<dbReference type="GO" id="GO:0008811">
    <property type="term" value="F:chloramphenicol O-acetyltransferase activity"/>
    <property type="evidence" value="ECO:0007669"/>
    <property type="project" value="UniProtKB-EC"/>
</dbReference>
<keyword evidence="4" id="KW-0808">Transferase</keyword>
<comment type="catalytic activity">
    <reaction evidence="7">
        <text>chloramphenicol + acetyl-CoA = chloramphenicol 3-acetate + CoA</text>
        <dbReference type="Rhea" id="RHEA:18421"/>
        <dbReference type="ChEBI" id="CHEBI:16730"/>
        <dbReference type="ChEBI" id="CHEBI:17698"/>
        <dbReference type="ChEBI" id="CHEBI:57287"/>
        <dbReference type="ChEBI" id="CHEBI:57288"/>
        <dbReference type="EC" id="2.3.1.28"/>
    </reaction>
</comment>
<protein>
    <recommendedName>
        <fullName evidence="3">Chloramphenicol acetyltransferase</fullName>
        <ecNumber evidence="2">2.3.1.28</ecNumber>
    </recommendedName>
</protein>
<comment type="caution">
    <text evidence="8">The sequence shown here is derived from an EMBL/GenBank/DDBJ whole genome shotgun (WGS) entry which is preliminary data.</text>
</comment>
<dbReference type="PANTHER" id="PTHR43300">
    <property type="entry name" value="ACETYLTRANSFERASE"/>
    <property type="match status" value="1"/>
</dbReference>
<evidence type="ECO:0000256" key="4">
    <source>
        <dbReference type="ARBA" id="ARBA00022679"/>
    </source>
</evidence>
<dbReference type="PANTHER" id="PTHR43300:SF12">
    <property type="entry name" value="CHLORAMPHENICOL ACETYLTRANSFERASE"/>
    <property type="match status" value="1"/>
</dbReference>
<dbReference type="InterPro" id="IPR050179">
    <property type="entry name" value="Trans_hexapeptide_repeat"/>
</dbReference>
<dbReference type="OrthoDB" id="9815592at2"/>
<evidence type="ECO:0000256" key="5">
    <source>
        <dbReference type="ARBA" id="ARBA00023251"/>
    </source>
</evidence>